<sequence length="141" mass="15790">MRDSSVGGDRWQWWPCKSRGREVAGPLSQISWFIMCFLSTSFFIGGGTNPASVLFGFDAVTLANAFNSVDNVNSDLYSRFLRKLRESTIVAIDAEWVLRVPLCRLQFAFRTPSNVDEVFVINLVTIPLGTVYNALKAMVTE</sequence>
<keyword evidence="2" id="KW-1185">Reference proteome</keyword>
<accession>A0ACC0NAA7</accession>
<evidence type="ECO:0000313" key="2">
    <source>
        <dbReference type="Proteomes" id="UP001062846"/>
    </source>
</evidence>
<gene>
    <name evidence="1" type="ORF">RHMOL_Rhmol06G0034800</name>
</gene>
<comment type="caution">
    <text evidence="1">The sequence shown here is derived from an EMBL/GenBank/DDBJ whole genome shotgun (WGS) entry which is preliminary data.</text>
</comment>
<dbReference type="EMBL" id="CM046393">
    <property type="protein sequence ID" value="KAI8549567.1"/>
    <property type="molecule type" value="Genomic_DNA"/>
</dbReference>
<dbReference type="Proteomes" id="UP001062846">
    <property type="component" value="Chromosome 6"/>
</dbReference>
<evidence type="ECO:0000313" key="1">
    <source>
        <dbReference type="EMBL" id="KAI8549567.1"/>
    </source>
</evidence>
<organism evidence="1 2">
    <name type="scientific">Rhododendron molle</name>
    <name type="common">Chinese azalea</name>
    <name type="synonym">Azalea mollis</name>
    <dbReference type="NCBI Taxonomy" id="49168"/>
    <lineage>
        <taxon>Eukaryota</taxon>
        <taxon>Viridiplantae</taxon>
        <taxon>Streptophyta</taxon>
        <taxon>Embryophyta</taxon>
        <taxon>Tracheophyta</taxon>
        <taxon>Spermatophyta</taxon>
        <taxon>Magnoliopsida</taxon>
        <taxon>eudicotyledons</taxon>
        <taxon>Gunneridae</taxon>
        <taxon>Pentapetalae</taxon>
        <taxon>asterids</taxon>
        <taxon>Ericales</taxon>
        <taxon>Ericaceae</taxon>
        <taxon>Ericoideae</taxon>
        <taxon>Rhodoreae</taxon>
        <taxon>Rhododendron</taxon>
    </lineage>
</organism>
<name>A0ACC0NAA7_RHOML</name>
<proteinExistence type="predicted"/>
<reference evidence="1" key="1">
    <citation type="submission" date="2022-02" db="EMBL/GenBank/DDBJ databases">
        <title>Plant Genome Project.</title>
        <authorList>
            <person name="Zhang R.-G."/>
        </authorList>
    </citation>
    <scope>NUCLEOTIDE SEQUENCE</scope>
    <source>
        <strain evidence="1">AT1</strain>
    </source>
</reference>
<protein>
    <submittedName>
        <fullName evidence="1">Uncharacterized protein</fullName>
    </submittedName>
</protein>